<comment type="caution">
    <text evidence="1">The sequence shown here is derived from an EMBL/GenBank/DDBJ whole genome shotgun (WGS) entry which is preliminary data.</text>
</comment>
<reference evidence="1 2" key="1">
    <citation type="journal article" date="2011" name="J. Bacteriol.">
        <title>Draft Genome Sequence of Gordonia neofelifaecis NRRL B-59395, a Cholesterol-Degrading Actinomycete.</title>
        <authorList>
            <person name="Ge F."/>
            <person name="Li W."/>
            <person name="Chen G."/>
            <person name="Liu Y."/>
            <person name="Zhang G."/>
            <person name="Yong B."/>
            <person name="Wang Q."/>
            <person name="Wang N."/>
            <person name="Huang Z."/>
            <person name="Li W."/>
            <person name="Wang J."/>
            <person name="Wu C."/>
            <person name="Xie Q."/>
            <person name="Liu G."/>
        </authorList>
    </citation>
    <scope>NUCLEOTIDE SEQUENCE [LARGE SCALE GENOMIC DNA]</scope>
    <source>
        <strain evidence="1 2">NRRL B-59395</strain>
    </source>
</reference>
<protein>
    <submittedName>
        <fullName evidence="1">Uncharacterized protein</fullName>
    </submittedName>
</protein>
<dbReference type="Proteomes" id="UP000035065">
    <property type="component" value="Unassembled WGS sequence"/>
</dbReference>
<dbReference type="AlphaFoldDB" id="F1YH07"/>
<dbReference type="SUPFAM" id="SSF55961">
    <property type="entry name" value="Bet v1-like"/>
    <property type="match status" value="1"/>
</dbReference>
<accession>F1YH07</accession>
<name>F1YH07_9ACTN</name>
<dbReference type="EMBL" id="AEUD01000004">
    <property type="protein sequence ID" value="EGD55922.1"/>
    <property type="molecule type" value="Genomic_DNA"/>
</dbReference>
<evidence type="ECO:0000313" key="1">
    <source>
        <dbReference type="EMBL" id="EGD55922.1"/>
    </source>
</evidence>
<organism evidence="1 2">
    <name type="scientific">Gordonia neofelifaecis NRRL B-59395</name>
    <dbReference type="NCBI Taxonomy" id="644548"/>
    <lineage>
        <taxon>Bacteria</taxon>
        <taxon>Bacillati</taxon>
        <taxon>Actinomycetota</taxon>
        <taxon>Actinomycetes</taxon>
        <taxon>Mycobacteriales</taxon>
        <taxon>Gordoniaceae</taxon>
        <taxon>Gordonia</taxon>
    </lineage>
</organism>
<sequence length="60" mass="6546">MAAHVPSPIDDVWAAVTEPERLAHLNRLVAAENGADPATVDFADYHPNEAFAAHYRAEFS</sequence>
<proteinExistence type="predicted"/>
<dbReference type="RefSeq" id="WP_009678595.1">
    <property type="nucleotide sequence ID" value="NZ_AEUD01000004.1"/>
</dbReference>
<evidence type="ECO:0000313" key="2">
    <source>
        <dbReference type="Proteomes" id="UP000035065"/>
    </source>
</evidence>
<gene>
    <name evidence="1" type="ORF">SCNU_06770</name>
</gene>
<dbReference type="STRING" id="644548.SCNU_06770"/>
<keyword evidence="2" id="KW-1185">Reference proteome</keyword>